<gene>
    <name evidence="2" type="ORF">PLEPLA_LOCUS42628</name>
</gene>
<dbReference type="Proteomes" id="UP001153269">
    <property type="component" value="Unassembled WGS sequence"/>
</dbReference>
<reference evidence="2" key="1">
    <citation type="submission" date="2020-03" db="EMBL/GenBank/DDBJ databases">
        <authorList>
            <person name="Weist P."/>
        </authorList>
    </citation>
    <scope>NUCLEOTIDE SEQUENCE</scope>
</reference>
<name>A0A9N7Z8T3_PLEPL</name>
<dbReference type="AlphaFoldDB" id="A0A9N7Z8T3"/>
<evidence type="ECO:0000313" key="3">
    <source>
        <dbReference type="Proteomes" id="UP001153269"/>
    </source>
</evidence>
<protein>
    <submittedName>
        <fullName evidence="2">Uncharacterized protein</fullName>
    </submittedName>
</protein>
<accession>A0A9N7Z8T3</accession>
<sequence>MSVSIVTVTTSEVIKCDQLKQAVRGGPHFSEVRNAAALGVKSTVTESVHFLNTPLPFGPEAGGKNIFSPLALLSLCPTFFSQHVLHPRAFDLERMTEHFKINRADLLEVVGNFPFAPHRPDLYTGRRGQKAQERGVRSACQRPAAQRREQREREVWRGGGDEQGYGVVVTAITTIAMVTWRYGGSAEDRPRALTFARERANSGKSQGVRDSPDRLAL</sequence>
<organism evidence="2 3">
    <name type="scientific">Pleuronectes platessa</name>
    <name type="common">European plaice</name>
    <dbReference type="NCBI Taxonomy" id="8262"/>
    <lineage>
        <taxon>Eukaryota</taxon>
        <taxon>Metazoa</taxon>
        <taxon>Chordata</taxon>
        <taxon>Craniata</taxon>
        <taxon>Vertebrata</taxon>
        <taxon>Euteleostomi</taxon>
        <taxon>Actinopterygii</taxon>
        <taxon>Neopterygii</taxon>
        <taxon>Teleostei</taxon>
        <taxon>Neoteleostei</taxon>
        <taxon>Acanthomorphata</taxon>
        <taxon>Carangaria</taxon>
        <taxon>Pleuronectiformes</taxon>
        <taxon>Pleuronectoidei</taxon>
        <taxon>Pleuronectidae</taxon>
        <taxon>Pleuronectes</taxon>
    </lineage>
</organism>
<keyword evidence="3" id="KW-1185">Reference proteome</keyword>
<proteinExistence type="predicted"/>
<evidence type="ECO:0000313" key="2">
    <source>
        <dbReference type="EMBL" id="CAB1454861.1"/>
    </source>
</evidence>
<evidence type="ECO:0000256" key="1">
    <source>
        <dbReference type="SAM" id="MobiDB-lite"/>
    </source>
</evidence>
<comment type="caution">
    <text evidence="2">The sequence shown here is derived from an EMBL/GenBank/DDBJ whole genome shotgun (WGS) entry which is preliminary data.</text>
</comment>
<feature type="region of interest" description="Disordered" evidence="1">
    <location>
        <begin position="198"/>
        <end position="217"/>
    </location>
</feature>
<dbReference type="EMBL" id="CADEAL010004228">
    <property type="protein sequence ID" value="CAB1454861.1"/>
    <property type="molecule type" value="Genomic_DNA"/>
</dbReference>